<evidence type="ECO:0000256" key="1">
    <source>
        <dbReference type="SAM" id="SignalP"/>
    </source>
</evidence>
<keyword evidence="1" id="KW-0732">Signal</keyword>
<evidence type="ECO:0000313" key="2">
    <source>
        <dbReference type="EMBL" id="EOD69678.1"/>
    </source>
</evidence>
<name>R1GEL8_9PSEU</name>
<dbReference type="eggNOG" id="COG1653">
    <property type="taxonomic scope" value="Bacteria"/>
</dbReference>
<sequence>MKRTLSILFVVFAGLLASVGVASAAPAHPVTVYAPVGVSSGDSVLALSCSSGNLCVWPVSDGSRNRCSWSNADNDWRSGSVTCSWSASPVNASYNHGTSSSYAGVCMYTQANYGGNVGYFLYQGQSAPGFPGVVIRSHKWVPTDTCF</sequence>
<proteinExistence type="predicted"/>
<dbReference type="PATRIC" id="fig|1292037.4.peg.971"/>
<dbReference type="Proteomes" id="UP000014139">
    <property type="component" value="Unassembled WGS sequence"/>
</dbReference>
<accession>R1GEL8</accession>
<dbReference type="AlphaFoldDB" id="R1GEL8"/>
<keyword evidence="3" id="KW-1185">Reference proteome</keyword>
<dbReference type="RefSeq" id="WP_003060754.1">
    <property type="nucleotide sequence ID" value="NZ_AOUO01000050.1"/>
</dbReference>
<evidence type="ECO:0000313" key="3">
    <source>
        <dbReference type="Proteomes" id="UP000014139"/>
    </source>
</evidence>
<reference evidence="2 3" key="1">
    <citation type="submission" date="2013-02" db="EMBL/GenBank/DDBJ databases">
        <title>Draft genome sequence of Amycolatopsis vancoresmycina strain DSM 44592T.</title>
        <authorList>
            <person name="Kumar S."/>
            <person name="Kaur N."/>
            <person name="Kaur C."/>
            <person name="Raghava G.P.S."/>
            <person name="Mayilraj S."/>
        </authorList>
    </citation>
    <scope>NUCLEOTIDE SEQUENCE [LARGE SCALE GENOMIC DNA]</scope>
    <source>
        <strain evidence="2 3">DSM 44592</strain>
    </source>
</reference>
<organism evidence="2 3">
    <name type="scientific">Amycolatopsis vancoresmycina DSM 44592</name>
    <dbReference type="NCBI Taxonomy" id="1292037"/>
    <lineage>
        <taxon>Bacteria</taxon>
        <taxon>Bacillati</taxon>
        <taxon>Actinomycetota</taxon>
        <taxon>Actinomycetes</taxon>
        <taxon>Pseudonocardiales</taxon>
        <taxon>Pseudonocardiaceae</taxon>
        <taxon>Amycolatopsis</taxon>
    </lineage>
</organism>
<dbReference type="OrthoDB" id="3700467at2"/>
<protein>
    <submittedName>
        <fullName evidence="2">Family 1 extracellular solute-binding protein</fullName>
    </submittedName>
</protein>
<gene>
    <name evidence="2" type="ORF">H480_04957</name>
</gene>
<feature type="chain" id="PRO_5004349079" evidence="1">
    <location>
        <begin position="25"/>
        <end position="147"/>
    </location>
</feature>
<comment type="caution">
    <text evidence="2">The sequence shown here is derived from an EMBL/GenBank/DDBJ whole genome shotgun (WGS) entry which is preliminary data.</text>
</comment>
<feature type="signal peptide" evidence="1">
    <location>
        <begin position="1"/>
        <end position="24"/>
    </location>
</feature>
<dbReference type="EMBL" id="AOUO01000050">
    <property type="protein sequence ID" value="EOD69678.1"/>
    <property type="molecule type" value="Genomic_DNA"/>
</dbReference>